<dbReference type="Pfam" id="PF13229">
    <property type="entry name" value="Beta_helix"/>
    <property type="match status" value="1"/>
</dbReference>
<evidence type="ECO:0000256" key="2">
    <source>
        <dbReference type="SAM" id="MobiDB-lite"/>
    </source>
</evidence>
<dbReference type="Pfam" id="PF13620">
    <property type="entry name" value="CarboxypepD_reg"/>
    <property type="match status" value="6"/>
</dbReference>
<dbReference type="SUPFAM" id="SSF49452">
    <property type="entry name" value="Starch-binding domain-like"/>
    <property type="match status" value="2"/>
</dbReference>
<dbReference type="Gene3D" id="2.60.40.1120">
    <property type="entry name" value="Carboxypeptidase-like, regulatory domain"/>
    <property type="match status" value="6"/>
</dbReference>
<dbReference type="SUPFAM" id="SSF49478">
    <property type="entry name" value="Cna protein B-type domain"/>
    <property type="match status" value="2"/>
</dbReference>
<proteinExistence type="predicted"/>
<feature type="region of interest" description="Disordered" evidence="2">
    <location>
        <begin position="695"/>
        <end position="715"/>
    </location>
</feature>
<dbReference type="InterPro" id="IPR055353">
    <property type="entry name" value="DUF7619"/>
</dbReference>
<dbReference type="SMART" id="SM00710">
    <property type="entry name" value="PbH1"/>
    <property type="match status" value="11"/>
</dbReference>
<dbReference type="InterPro" id="IPR011050">
    <property type="entry name" value="Pectin_lyase_fold/virulence"/>
</dbReference>
<evidence type="ECO:0000259" key="3">
    <source>
        <dbReference type="Pfam" id="PF04151"/>
    </source>
</evidence>
<feature type="domain" description="DUF7619" evidence="5">
    <location>
        <begin position="2830"/>
        <end position="2882"/>
    </location>
</feature>
<dbReference type="GO" id="GO:0000272">
    <property type="term" value="P:polysaccharide catabolic process"/>
    <property type="evidence" value="ECO:0007669"/>
    <property type="project" value="InterPro"/>
</dbReference>
<dbReference type="PANTHER" id="PTHR23303:SF14">
    <property type="entry name" value="BOS COMPLEX SUBUNIT NOMO1-RELATED"/>
    <property type="match status" value="1"/>
</dbReference>
<reference evidence="6 7" key="1">
    <citation type="submission" date="2019-02" db="EMBL/GenBank/DDBJ databases">
        <title>Deep-cultivation of Planctomycetes and their phenomic and genomic characterization uncovers novel biology.</title>
        <authorList>
            <person name="Wiegand S."/>
            <person name="Jogler M."/>
            <person name="Boedeker C."/>
            <person name="Pinto D."/>
            <person name="Vollmers J."/>
            <person name="Rivas-Marin E."/>
            <person name="Kohn T."/>
            <person name="Peeters S.H."/>
            <person name="Heuer A."/>
            <person name="Rast P."/>
            <person name="Oberbeckmann S."/>
            <person name="Bunk B."/>
            <person name="Jeske O."/>
            <person name="Meyerdierks A."/>
            <person name="Storesund J.E."/>
            <person name="Kallscheuer N."/>
            <person name="Luecker S."/>
            <person name="Lage O.M."/>
            <person name="Pohl T."/>
            <person name="Merkel B.J."/>
            <person name="Hornburger P."/>
            <person name="Mueller R.-W."/>
            <person name="Bruemmer F."/>
            <person name="Labrenz M."/>
            <person name="Spormann A.M."/>
            <person name="Op Den Camp H."/>
            <person name="Overmann J."/>
            <person name="Amann R."/>
            <person name="Jetten M.S.M."/>
            <person name="Mascher T."/>
            <person name="Medema M.H."/>
            <person name="Devos D.P."/>
            <person name="Kaster A.-K."/>
            <person name="Ovreas L."/>
            <person name="Rohde M."/>
            <person name="Galperin M.Y."/>
            <person name="Jogler C."/>
        </authorList>
    </citation>
    <scope>NUCLEOTIDE SEQUENCE [LARGE SCALE GENOMIC DNA]</scope>
    <source>
        <strain evidence="6 7">Poly41</strain>
    </source>
</reference>
<dbReference type="RefSeq" id="WP_197231237.1">
    <property type="nucleotide sequence ID" value="NZ_SJPV01000003.1"/>
</dbReference>
<dbReference type="Gene3D" id="2.160.20.10">
    <property type="entry name" value="Single-stranded right-handed beta-helix, Pectin lyase-like"/>
    <property type="match status" value="1"/>
</dbReference>
<feature type="region of interest" description="Disordered" evidence="2">
    <location>
        <begin position="311"/>
        <end position="333"/>
    </location>
</feature>
<dbReference type="SUPFAM" id="SSF49464">
    <property type="entry name" value="Carboxypeptidase regulatory domain-like"/>
    <property type="match status" value="3"/>
</dbReference>
<feature type="domain" description="Peptidase C-terminal archaeal/bacterial" evidence="3">
    <location>
        <begin position="1279"/>
        <end position="1346"/>
    </location>
</feature>
<feature type="region of interest" description="Disordered" evidence="2">
    <location>
        <begin position="504"/>
        <end position="525"/>
    </location>
</feature>
<dbReference type="InterPro" id="IPR006626">
    <property type="entry name" value="PbH1"/>
</dbReference>
<sequence length="3170" mass="336843">MKRQLLGGQPFSRKPWSRAGHARRRRPESRRLLMEQLEDRRVLAVVWATDIEVDTTWTNDEVQHVTADIAVKEGVTLTIEPGTMVQFAGLGLSVKGTMIAVGTEAEPILFTSDRDDMGFDGVLGTADDVNTTGNAAEGAWQGAWRNIAFASTSTGSKMDHVEVRGGGSDFVGQIVVNGGELSLTNSRVRIGNVGMRIDDADSTVANTSFENHRFAAMSMDLDSQPDISNITFTDNALNGVQVDAGELSADRVWDNSDVVYRLAGRVTVPQDMTLTLAAGQIIKMGGHDSNLIINGRLLADGTSSAPVIVTSTRDDSAGGDTDNNGPSGGSTPDWGYIEFTSTSTGNVLDHFESRYGGGGEEDAYQLFVNGGELTLSNSVVRHGTRGMRIVNSDPVITNTAFLNNAYLAASMDLTSNPTFQGITTTGNRWNALLIDGGVISGDRTWDDPDMVYMPMGAITISEGSTLTLGAGQIVKPFGLNTVITVAGRLLASGTENAPVIVTSYRDDSAGGDTDNSGPSGGSNPDWSYIEFTNTSTGSVLDHFESRYGGDGEGKYQLFVNGGELTLTNSVLRHGTRGIRIVESDPVITNTAFLNNAFLAASMDLASNPMFQGITTAGNQWNSVLVDGGTLPGDTVWDDPDIVYTPTGEITVPVGTTLTLAAGQVVKMGFAGSRIGVDGTLLANGTEDAPVIFTSLTDDSAGGDTNDNGPSGGWSRSWQQIEFTDTSTGSELNHIELRYGGAADAGRTQYQLYVNGGELTLNDAVIRGGMHGMRIVESDPVINNITFLNNEFHAASMDLKSNPTIRGDIRVDGNRLNGLLVDAGTIDSDATWDDPGIAYVPTGRITVAEDVTLTIAPGQVIKFLAGEPIEVGGRMLAQGTSDEHIVFTSVVDDSVLGDTNDNGPSGGWAGVCAGLSFLATNTESHLDYAEIRFGGSGDLRANVAVGGGQLLFTNSVTRHSAEHGLLTHNTGHLKINNSISRDNLFGVFAIGDSTVVATNNNFDANRFGVYANAATVDLTNNLITNNTNHGIFLAENATINAAFNNVFNPGAVNYGGLEDRTGTDGNLSADPRYFSHPNRQYQLRGGSPVIDSGTSDDAPMVDAVGNPRFDDPNMINRGAGAKPYVDLGALERQETSTSDVDLMVVSVAGPASGLQDEVVTVSWTGRNHGIAPAIGPWRDAVYLSADPVWTPDDLLLGEASYAGTLDAGVEYSLSKAVTLPGVVPGDYYFLVRANWQHEVFEATALLNNTGASTDTVQMDVPELTLGIAKTGTLAGTGDAKLFKVNLTSGESLSVNLDGDENAVNELYLKYGDAPTPQVFDARGVRVDSADQVVAINNTNSGMYYVSVIGTDVSSPQTFTVTADLASLGISTISPQRGSNTGQTTIVVSGSQFASDASVRLIDSQGTQIEAFDNFFSDSGLISGTFDLAGATLGPADVQVVQPDGTTTVLEDAFEVIAGVPGQLEVSLVAPQRMRLGRGFEILIDYENRGDTDLIAPILTLTSTGIDELLISPDSEGSTRLDLIATNDEGPAGILPPGAKSQITVYGLSTDAGTETFELSQQLTSDWTIPWDTLKPTLKPEKMADAEFELFFNQLRAQIGETGEGYAERLAHHTTLLPQKMGDNFVLADVFGLESLQARAELTTSVHGRLLFQESGLPAGDVALTLFDQINLVGHGAVSLTDGTFIFPDVHSGSYSLVADGVNLSTPVNVDVDGVDILIGDVTVSTGSSVTGTLFESDGSPARNVLVSAYSETAGFYGTETDSNGVYQLVGLPNSEYEITAGGDNFSRVRREDIVVSENQQLRNVNLIVESAASISGVVKTATGQPVEDAIVVAMSSQREGNSTRTTSDGSYQISGLAAETYTISVSASGFVPSQVDGLDVDSGQTLTNIAVSLNPESVVSGVITDADTGNPIRFAGIVLLDGDDVITAAQANSDGQYEMAKVPAGSFRLLFTANGYLDRTVNIVVGEEESLTHSQSLLKAGTVAGSVKDSSGQPIPGVLLLASREGEADAFVTTNAVGQYEFRDMLHGTYRVHVQSAGVHSIESRELTLTEASPTATQDFTFTTAGMVSGTVLQADGVMPIEGAYVKLFRDNREIDSVLADENGQYSFVLLDAATYTIAATTPDLTFSSMNNVDISGGSHHEHIDFVPGTQTLQGVLRDATTGDPLANASVLVNDELLGIAGMLPVVSTNAAGEFRIEGLAAGRYEITAYSDQHATLQQTIDVSPDVTAPLDLPMGPGHSISGTIVDLQFGRPIADASVSIYRKTDGKRIALVATDECGNYNAANLEPGDYDIATHADSRQLDLDSVSLSGPNTRHHVALDTASTSLRVNLQFGGASVKSGKVVVRDDVGRIFNITPASGEPFVVIQGLPPGDDYEVEVITPGGFAPPTNAESSPQGGTVDINITPTSVGGSKTNVSTPPPTSPDGEGYLTRLTTPDDLRKQLLDSEIPSAHPKCRQQLIEAVRAFDHARNSDSAVETAMEGKNPTWAGINADSGVYWATRAVVAGKVASLVFNTATTLKSLATLDLNKVASSQEKIEAIKLLVRQAIDVGGDLYSSLQNTGEQSRAGQPDTSGARAIGIAARVNAWLTLIGQVAEQFDKLSRVAKQAGIPTGIFGPAIQLFEIRQAVIDAIDEPKKADEAREHRTQSIDRSLGQRSFTLMRYWIALQRLEDCNKMHQNEPGTLIAPSSVLVRVNTQNQRDYDPNDKIGRSGFGAAGFMQPRLLNYEILFENDPDSGATLSAETVVITDSIDENLDLSRFEFTSFGFRNFEFDVPAGLSHYETTIDLRPDGIDLLVPVELDLDLDTRTMTASFASLDPLTGLVPDDIDAGFLPVNDKTLHNGEGFLRYRVQPKNQLPSGTEIRNQASIVFGVNDPILTPETVHTIDRGAPASSVSALDEVVRTAEFTVSWSGEDDENGSGIGDYNLYVSQDQGPFTMLLANTEATSYQFTGEPGSRYAFASVAMDNVGHVESKSLVAEAATEVALNSWVNHRNIYDVDNNGKVTAFDALLVINELTDRIVHDPHTKLLMLRQPEGYQDRYLDVEEDWMLTALDALRVINQLSNLAVPVGPSNVGGEAFLIPIDAPIPFLKAEPEADPRLHEVAWIAMEPKPTSTLSTEWVSDGFATSRLDLPDSTVSVRDSEPSPASELDSSIELLATDVANQWVRRAVSR</sequence>
<dbReference type="EMBL" id="SJPV01000003">
    <property type="protein sequence ID" value="TWU39629.1"/>
    <property type="molecule type" value="Genomic_DNA"/>
</dbReference>
<evidence type="ECO:0000313" key="6">
    <source>
        <dbReference type="EMBL" id="TWU39629.1"/>
    </source>
</evidence>
<keyword evidence="1" id="KW-0732">Signal</keyword>
<organism evidence="6 7">
    <name type="scientific">Novipirellula artificiosorum</name>
    <dbReference type="NCBI Taxonomy" id="2528016"/>
    <lineage>
        <taxon>Bacteria</taxon>
        <taxon>Pseudomonadati</taxon>
        <taxon>Planctomycetota</taxon>
        <taxon>Planctomycetia</taxon>
        <taxon>Pirellulales</taxon>
        <taxon>Pirellulaceae</taxon>
        <taxon>Novipirellula</taxon>
    </lineage>
</organism>
<feature type="compositionally biased region" description="Polar residues" evidence="2">
    <location>
        <begin position="2389"/>
        <end position="2416"/>
    </location>
</feature>
<dbReference type="InterPro" id="IPR007280">
    <property type="entry name" value="Peptidase_C_arc/bac"/>
</dbReference>
<dbReference type="GO" id="GO:0004553">
    <property type="term" value="F:hydrolase activity, hydrolyzing O-glycosyl compounds"/>
    <property type="evidence" value="ECO:0007669"/>
    <property type="project" value="InterPro"/>
</dbReference>
<feature type="domain" description="Right handed beta helix" evidence="4">
    <location>
        <begin position="945"/>
        <end position="1049"/>
    </location>
</feature>
<dbReference type="InterPro" id="IPR002105">
    <property type="entry name" value="Dockerin_1_rpt"/>
</dbReference>
<evidence type="ECO:0000256" key="1">
    <source>
        <dbReference type="ARBA" id="ARBA00022729"/>
    </source>
</evidence>
<dbReference type="InterPro" id="IPR013784">
    <property type="entry name" value="Carb-bd-like_fold"/>
</dbReference>
<comment type="caution">
    <text evidence="6">The sequence shown here is derived from an EMBL/GenBank/DDBJ whole genome shotgun (WGS) entry which is preliminary data.</text>
</comment>
<dbReference type="InterPro" id="IPR013783">
    <property type="entry name" value="Ig-like_fold"/>
</dbReference>
<evidence type="ECO:0000259" key="5">
    <source>
        <dbReference type="Pfam" id="PF24595"/>
    </source>
</evidence>
<dbReference type="InterPro" id="IPR012334">
    <property type="entry name" value="Pectin_lyas_fold"/>
</dbReference>
<dbReference type="Gene3D" id="2.60.120.380">
    <property type="match status" value="1"/>
</dbReference>
<dbReference type="SUPFAM" id="SSF51126">
    <property type="entry name" value="Pectin lyase-like"/>
    <property type="match status" value="2"/>
</dbReference>
<keyword evidence="7" id="KW-1185">Reference proteome</keyword>
<dbReference type="GO" id="GO:0030246">
    <property type="term" value="F:carbohydrate binding"/>
    <property type="evidence" value="ECO:0007669"/>
    <property type="project" value="InterPro"/>
</dbReference>
<dbReference type="Pfam" id="PF04151">
    <property type="entry name" value="PPC"/>
    <property type="match status" value="1"/>
</dbReference>
<feature type="region of interest" description="Disordered" evidence="2">
    <location>
        <begin position="2386"/>
        <end position="2428"/>
    </location>
</feature>
<feature type="region of interest" description="Disordered" evidence="2">
    <location>
        <begin position="1"/>
        <end position="27"/>
    </location>
</feature>
<name>A0A5C6DXS2_9BACT</name>
<dbReference type="Proteomes" id="UP000319143">
    <property type="component" value="Unassembled WGS sequence"/>
</dbReference>
<dbReference type="Pfam" id="PF24595">
    <property type="entry name" value="DUF7619"/>
    <property type="match status" value="1"/>
</dbReference>
<dbReference type="Gene3D" id="2.60.40.10">
    <property type="entry name" value="Immunoglobulins"/>
    <property type="match status" value="3"/>
</dbReference>
<evidence type="ECO:0000313" key="7">
    <source>
        <dbReference type="Proteomes" id="UP000319143"/>
    </source>
</evidence>
<gene>
    <name evidence="6" type="ORF">Poly41_24840</name>
</gene>
<dbReference type="PANTHER" id="PTHR23303">
    <property type="entry name" value="CARBOXYPEPTIDASE REGULATORY REGION-CONTAINING"/>
    <property type="match status" value="1"/>
</dbReference>
<protein>
    <submittedName>
        <fullName evidence="6">Cna protein B-type domain protein</fullName>
    </submittedName>
</protein>
<dbReference type="InterPro" id="IPR051417">
    <property type="entry name" value="SDr/BOS_complex"/>
</dbReference>
<feature type="compositionally biased region" description="Polar residues" evidence="2">
    <location>
        <begin position="513"/>
        <end position="525"/>
    </location>
</feature>
<dbReference type="InterPro" id="IPR008969">
    <property type="entry name" value="CarboxyPept-like_regulatory"/>
</dbReference>
<dbReference type="Pfam" id="PF00404">
    <property type="entry name" value="Dockerin_1"/>
    <property type="match status" value="1"/>
</dbReference>
<accession>A0A5C6DXS2</accession>
<dbReference type="InterPro" id="IPR039448">
    <property type="entry name" value="Beta_helix"/>
</dbReference>
<evidence type="ECO:0000259" key="4">
    <source>
        <dbReference type="Pfam" id="PF13229"/>
    </source>
</evidence>